<feature type="transmembrane region" description="Helical" evidence="1">
    <location>
        <begin position="45"/>
        <end position="69"/>
    </location>
</feature>
<dbReference type="Proteomes" id="UP000655589">
    <property type="component" value="Unassembled WGS sequence"/>
</dbReference>
<name>A0A8H9GGB6_9MICO</name>
<dbReference type="RefSeq" id="WP_212759360.1">
    <property type="nucleotide sequence ID" value="NZ_BMPT01000002.1"/>
</dbReference>
<evidence type="ECO:0000313" key="2">
    <source>
        <dbReference type="EMBL" id="GGM15108.1"/>
    </source>
</evidence>
<reference evidence="2" key="1">
    <citation type="journal article" date="2014" name="Int. J. Syst. Evol. Microbiol.">
        <title>Complete genome sequence of Corynebacterium casei LMG S-19264T (=DSM 44701T), isolated from a smear-ripened cheese.</title>
        <authorList>
            <consortium name="US DOE Joint Genome Institute (JGI-PGF)"/>
            <person name="Walter F."/>
            <person name="Albersmeier A."/>
            <person name="Kalinowski J."/>
            <person name="Ruckert C."/>
        </authorList>
    </citation>
    <scope>NUCLEOTIDE SEQUENCE</scope>
    <source>
        <strain evidence="2">JCM 3051</strain>
    </source>
</reference>
<keyword evidence="1" id="KW-0812">Transmembrane</keyword>
<keyword evidence="3" id="KW-1185">Reference proteome</keyword>
<reference evidence="2" key="2">
    <citation type="submission" date="2020-09" db="EMBL/GenBank/DDBJ databases">
        <authorList>
            <person name="Sun Q."/>
            <person name="Ohkuma M."/>
        </authorList>
    </citation>
    <scope>NUCLEOTIDE SEQUENCE</scope>
    <source>
        <strain evidence="2">JCM 3051</strain>
    </source>
</reference>
<proteinExistence type="predicted"/>
<protein>
    <recommendedName>
        <fullName evidence="4">DUF2798 domain-containing protein</fullName>
    </recommendedName>
</protein>
<dbReference type="Pfam" id="PF11391">
    <property type="entry name" value="DUF2798"/>
    <property type="match status" value="1"/>
</dbReference>
<accession>A0A8H9GGB6</accession>
<evidence type="ECO:0008006" key="4">
    <source>
        <dbReference type="Google" id="ProtNLM"/>
    </source>
</evidence>
<evidence type="ECO:0000256" key="1">
    <source>
        <dbReference type="SAM" id="Phobius"/>
    </source>
</evidence>
<sequence length="87" mass="9455">MNKRILLTQVIMTFLMATTMSGVMSLIFTGPSLEWLAAWPRQILIAWPIAFVATMVLWPASMGLAGAILRPRAETAPAEAPRADEAA</sequence>
<dbReference type="EMBL" id="BMPT01000002">
    <property type="protein sequence ID" value="GGM15108.1"/>
    <property type="molecule type" value="Genomic_DNA"/>
</dbReference>
<evidence type="ECO:0000313" key="3">
    <source>
        <dbReference type="Proteomes" id="UP000655589"/>
    </source>
</evidence>
<gene>
    <name evidence="2" type="ORF">GCM10010102_08300</name>
</gene>
<dbReference type="InterPro" id="IPR021529">
    <property type="entry name" value="DUF2798"/>
</dbReference>
<organism evidence="2 3">
    <name type="scientific">Promicromonospora citrea</name>
    <dbReference type="NCBI Taxonomy" id="43677"/>
    <lineage>
        <taxon>Bacteria</taxon>
        <taxon>Bacillati</taxon>
        <taxon>Actinomycetota</taxon>
        <taxon>Actinomycetes</taxon>
        <taxon>Micrococcales</taxon>
        <taxon>Promicromonosporaceae</taxon>
        <taxon>Promicromonospora</taxon>
    </lineage>
</organism>
<dbReference type="AlphaFoldDB" id="A0A8H9GGB6"/>
<keyword evidence="1" id="KW-1133">Transmembrane helix</keyword>
<keyword evidence="1" id="KW-0472">Membrane</keyword>
<comment type="caution">
    <text evidence="2">The sequence shown here is derived from an EMBL/GenBank/DDBJ whole genome shotgun (WGS) entry which is preliminary data.</text>
</comment>